<name>A0A7W6G9F9_9HYPH</name>
<dbReference type="RefSeq" id="WP_183899210.1">
    <property type="nucleotide sequence ID" value="NZ_JACIDW010000002.1"/>
</dbReference>
<gene>
    <name evidence="1" type="ORF">GGQ67_001128</name>
</gene>
<accession>A0A7W6G9F9</accession>
<dbReference type="AlphaFoldDB" id="A0A7W6G9F9"/>
<sequence>MTRLVRTTLPPEVRKETPALSVMPKNRDLTQDETLINWSNDRVARNIGETRRKACVAAVDAGEVTP</sequence>
<dbReference type="EMBL" id="JACIDW010000002">
    <property type="protein sequence ID" value="MBB3963503.1"/>
    <property type="molecule type" value="Genomic_DNA"/>
</dbReference>
<comment type="caution">
    <text evidence="1">The sequence shown here is derived from an EMBL/GenBank/DDBJ whole genome shotgun (WGS) entry which is preliminary data.</text>
</comment>
<evidence type="ECO:0000313" key="1">
    <source>
        <dbReference type="EMBL" id="MBB3963503.1"/>
    </source>
</evidence>
<reference evidence="1 2" key="1">
    <citation type="submission" date="2020-08" db="EMBL/GenBank/DDBJ databases">
        <title>Genomic Encyclopedia of Type Strains, Phase IV (KMG-IV): sequencing the most valuable type-strain genomes for metagenomic binning, comparative biology and taxonomic classification.</title>
        <authorList>
            <person name="Goeker M."/>
        </authorList>
    </citation>
    <scope>NUCLEOTIDE SEQUENCE [LARGE SCALE GENOMIC DNA]</scope>
    <source>
        <strain evidence="1 2">DSM 26575</strain>
    </source>
</reference>
<dbReference type="Proteomes" id="UP000582090">
    <property type="component" value="Unassembled WGS sequence"/>
</dbReference>
<proteinExistence type="predicted"/>
<keyword evidence="2" id="KW-1185">Reference proteome</keyword>
<organism evidence="1 2">
    <name type="scientific">Rhizobium metallidurans</name>
    <dbReference type="NCBI Taxonomy" id="1265931"/>
    <lineage>
        <taxon>Bacteria</taxon>
        <taxon>Pseudomonadati</taxon>
        <taxon>Pseudomonadota</taxon>
        <taxon>Alphaproteobacteria</taxon>
        <taxon>Hyphomicrobiales</taxon>
        <taxon>Rhizobiaceae</taxon>
        <taxon>Rhizobium/Agrobacterium group</taxon>
        <taxon>Rhizobium</taxon>
    </lineage>
</organism>
<evidence type="ECO:0000313" key="2">
    <source>
        <dbReference type="Proteomes" id="UP000582090"/>
    </source>
</evidence>
<protein>
    <submittedName>
        <fullName evidence="1">Uncharacterized protein</fullName>
    </submittedName>
</protein>